<gene>
    <name evidence="5" type="ORF">OXD698_LOCUS30264</name>
</gene>
<dbReference type="Pfam" id="PF04389">
    <property type="entry name" value="Peptidase_M28"/>
    <property type="match status" value="1"/>
</dbReference>
<evidence type="ECO:0000256" key="1">
    <source>
        <dbReference type="ARBA" id="ARBA00001947"/>
    </source>
</evidence>
<dbReference type="InterPro" id="IPR045175">
    <property type="entry name" value="M28_fam"/>
</dbReference>
<comment type="caution">
    <text evidence="5">The sequence shown here is derived from an EMBL/GenBank/DDBJ whole genome shotgun (WGS) entry which is preliminary data.</text>
</comment>
<dbReference type="SUPFAM" id="SSF53187">
    <property type="entry name" value="Zn-dependent exopeptidases"/>
    <property type="match status" value="1"/>
</dbReference>
<feature type="transmembrane region" description="Helical" evidence="3">
    <location>
        <begin position="575"/>
        <end position="595"/>
    </location>
</feature>
<evidence type="ECO:0000259" key="4">
    <source>
        <dbReference type="Pfam" id="PF04389"/>
    </source>
</evidence>
<feature type="transmembrane region" description="Helical" evidence="3">
    <location>
        <begin position="343"/>
        <end position="362"/>
    </location>
</feature>
<comment type="cofactor">
    <cofactor evidence="1">
        <name>Zn(2+)</name>
        <dbReference type="ChEBI" id="CHEBI:29105"/>
    </cofactor>
</comment>
<evidence type="ECO:0000256" key="3">
    <source>
        <dbReference type="SAM" id="Phobius"/>
    </source>
</evidence>
<feature type="domain" description="Peptidase M28" evidence="4">
    <location>
        <begin position="177"/>
        <end position="303"/>
    </location>
</feature>
<dbReference type="Gene3D" id="3.40.630.10">
    <property type="entry name" value="Zn peptidases"/>
    <property type="match status" value="2"/>
</dbReference>
<evidence type="ECO:0000313" key="6">
    <source>
        <dbReference type="Proteomes" id="UP000663844"/>
    </source>
</evidence>
<feature type="transmembrane region" description="Helical" evidence="3">
    <location>
        <begin position="33"/>
        <end position="50"/>
    </location>
</feature>
<name>A0A819PS42_9BILA</name>
<dbReference type="PANTHER" id="PTHR12147:SF26">
    <property type="entry name" value="PEPTIDASE M28 DOMAIN-CONTAINING PROTEIN"/>
    <property type="match status" value="1"/>
</dbReference>
<comment type="similarity">
    <text evidence="2">Belongs to the peptidase M28 family. M28B subfamily.</text>
</comment>
<dbReference type="GO" id="GO:0006508">
    <property type="term" value="P:proteolysis"/>
    <property type="evidence" value="ECO:0007669"/>
    <property type="project" value="InterPro"/>
</dbReference>
<evidence type="ECO:0000256" key="2">
    <source>
        <dbReference type="ARBA" id="ARBA00005634"/>
    </source>
</evidence>
<accession>A0A819PS42</accession>
<dbReference type="EMBL" id="CAJOAZ010003535">
    <property type="protein sequence ID" value="CAF4013691.1"/>
    <property type="molecule type" value="Genomic_DNA"/>
</dbReference>
<evidence type="ECO:0000313" key="5">
    <source>
        <dbReference type="EMBL" id="CAF4013691.1"/>
    </source>
</evidence>
<sequence>MNEIVEETVFIPQISNTNQIHQQSHNDQHLKEFILWFVLLICLLLLAGPFTHHLSYSVPTVKTRTSARHVFSEERALDYLINLTQYGSRVRNTRGNFDARDYLILQIKRICSPNKRHIQCELDLQNFTDSQHNQLQNIFVRISNTLNKSRNIPSVMLAAHYDSVEFSPGAGDDGSGILFTNAEESELQGALAFITDHNWRFNIRHFFSIDSTSCNEVANLLRTTSPQLVIDYSRVTRPRANVILQKISKKIGIRSDYVVFNSNHFLLGYDFGFFLDGYTYHTPLDHISTCKQGVIQDLGDNLAILTRNILLENNQQINDAEPLIYFDILSRYLMIYKLSTSVLIQKILIVFIIIIGIIRILFDHIYHRQQNLSCNDFHCIYFRFKNPLIIRIISIIIYSISNIISMIGGLVFSLILAWIISKTQPVSWYGNSTLAIFLFSLPCLIGFIIFQYLFDLLHRRILRKSSQNSNEIHFNFEQNISILIVYSLLMIISIYSNSEFFYITLIWSIFICPLYLILIIIEFILHWKQTFEKDFFQLYLPLLISFFPLTHTIEIVNRILRIFIPILTPLFSSRWIYGGNLIIFSTVVIPTLFFLPILQRTKQFLRLLIVLLISFIIVFIVCCIRQPFTKNRPSTFYAKHISKSVYNAEISMNNSFNVLLVSQQSSITVNTYHGLVLSPILDQFSIKSGHKLYNKTCFSSTNCTFNDSFNRQLAVEHIQIESMKKKYRIRIQHVLSYNIRISSISNIKLTVQNQFDIPRKETIVDVYSTIFVFEINIKIQRCDINDSPFLLLFTRLMPNIVVNGKGFCQAIDDDTRLIINR</sequence>
<dbReference type="InterPro" id="IPR007484">
    <property type="entry name" value="Peptidase_M28"/>
</dbReference>
<feature type="transmembrane region" description="Helical" evidence="3">
    <location>
        <begin position="536"/>
        <end position="555"/>
    </location>
</feature>
<proteinExistence type="inferred from homology"/>
<feature type="transmembrane region" description="Helical" evidence="3">
    <location>
        <begin position="474"/>
        <end position="495"/>
    </location>
</feature>
<dbReference type="Proteomes" id="UP000663844">
    <property type="component" value="Unassembled WGS sequence"/>
</dbReference>
<dbReference type="PANTHER" id="PTHR12147">
    <property type="entry name" value="METALLOPEPTIDASE M28 FAMILY MEMBER"/>
    <property type="match status" value="1"/>
</dbReference>
<reference evidence="5" key="1">
    <citation type="submission" date="2021-02" db="EMBL/GenBank/DDBJ databases">
        <authorList>
            <person name="Nowell W R."/>
        </authorList>
    </citation>
    <scope>NUCLEOTIDE SEQUENCE</scope>
</reference>
<feature type="transmembrane region" description="Helical" evidence="3">
    <location>
        <begin position="432"/>
        <end position="454"/>
    </location>
</feature>
<dbReference type="AlphaFoldDB" id="A0A819PS42"/>
<feature type="transmembrane region" description="Helical" evidence="3">
    <location>
        <begin position="392"/>
        <end position="420"/>
    </location>
</feature>
<dbReference type="GO" id="GO:0008235">
    <property type="term" value="F:metalloexopeptidase activity"/>
    <property type="evidence" value="ECO:0007669"/>
    <property type="project" value="InterPro"/>
</dbReference>
<keyword evidence="3" id="KW-1133">Transmembrane helix</keyword>
<feature type="transmembrane region" description="Helical" evidence="3">
    <location>
        <begin position="607"/>
        <end position="628"/>
    </location>
</feature>
<keyword evidence="3" id="KW-0472">Membrane</keyword>
<feature type="transmembrane region" description="Helical" evidence="3">
    <location>
        <begin position="501"/>
        <end position="524"/>
    </location>
</feature>
<organism evidence="5 6">
    <name type="scientific">Adineta steineri</name>
    <dbReference type="NCBI Taxonomy" id="433720"/>
    <lineage>
        <taxon>Eukaryota</taxon>
        <taxon>Metazoa</taxon>
        <taxon>Spiralia</taxon>
        <taxon>Gnathifera</taxon>
        <taxon>Rotifera</taxon>
        <taxon>Eurotatoria</taxon>
        <taxon>Bdelloidea</taxon>
        <taxon>Adinetida</taxon>
        <taxon>Adinetidae</taxon>
        <taxon>Adineta</taxon>
    </lineage>
</organism>
<protein>
    <recommendedName>
        <fullName evidence="4">Peptidase M28 domain-containing protein</fullName>
    </recommendedName>
</protein>
<keyword evidence="3" id="KW-0812">Transmembrane</keyword>